<dbReference type="Proteomes" id="UP000006671">
    <property type="component" value="Unassembled WGS sequence"/>
</dbReference>
<evidence type="ECO:0000313" key="2">
    <source>
        <dbReference type="EMBL" id="EFC37288.1"/>
    </source>
</evidence>
<reference evidence="2 3" key="1">
    <citation type="journal article" date="2010" name="Cell">
        <title>The genome of Naegleria gruberi illuminates early eukaryotic versatility.</title>
        <authorList>
            <person name="Fritz-Laylin L.K."/>
            <person name="Prochnik S.E."/>
            <person name="Ginger M.L."/>
            <person name="Dacks J.B."/>
            <person name="Carpenter M.L."/>
            <person name="Field M.C."/>
            <person name="Kuo A."/>
            <person name="Paredez A."/>
            <person name="Chapman J."/>
            <person name="Pham J."/>
            <person name="Shu S."/>
            <person name="Neupane R."/>
            <person name="Cipriano M."/>
            <person name="Mancuso J."/>
            <person name="Tu H."/>
            <person name="Salamov A."/>
            <person name="Lindquist E."/>
            <person name="Shapiro H."/>
            <person name="Lucas S."/>
            <person name="Grigoriev I.V."/>
            <person name="Cande W.Z."/>
            <person name="Fulton C."/>
            <person name="Rokhsar D.S."/>
            <person name="Dawson S.C."/>
        </authorList>
    </citation>
    <scope>NUCLEOTIDE SEQUENCE [LARGE SCALE GENOMIC DNA]</scope>
    <source>
        <strain evidence="2 3">NEG-M</strain>
    </source>
</reference>
<keyword evidence="3" id="KW-1185">Reference proteome</keyword>
<dbReference type="InParanoid" id="D2W128"/>
<dbReference type="AlphaFoldDB" id="D2W128"/>
<dbReference type="RefSeq" id="XP_002670032.1">
    <property type="nucleotide sequence ID" value="XM_002669986.1"/>
</dbReference>
<sequence length="478" mass="56418">MHQNLGFIPIEYYDCLEFALLHIRENYFHMSRFSKEIRDNRKFKLAVIRERPADILSMSDLLSDREAILLAISQPGFGYILERASVELRLDSELQRIAEQNGSKRDDYMLWCEAWTELDIYEPEERRIVRKMLSRNGDYFEILPHMHGDCELALIAIKDDPSAIYFISDELKRDKDFILKAIKSRVGKGLKQMDKLPEYWGNDRQVLLEIGKQNYHLLQFAEYNWREDDEFVMEMIREKTIILEDIPERFKTERHLVLELVKNCGIALRVLSSDMRNDREIVLEAIKNLPSAYQFASENLKNDIEIIKTALQLSSIVFHMIPSHFKNENEFVLMALKSGLDFKQVTIEWNRDFVLQVCKIGKMPFSAIPLEFISDFEIIGTVIKNMNGRNFKYEDLPEYIRNKNILLKLIEFISPKLIIFLPPELSNDMEFLLEYVKFNGDFLLKIDRPLITVNFITNVLEVNWQTFQYTLSKNIILP</sequence>
<dbReference type="VEuPathDB" id="AmoebaDB:NAEGRDRAFT_75067"/>
<feature type="domain" description="DUF4116" evidence="1">
    <location>
        <begin position="203"/>
        <end position="251"/>
    </location>
</feature>
<dbReference type="EMBL" id="GG738920">
    <property type="protein sequence ID" value="EFC37288.1"/>
    <property type="molecule type" value="Genomic_DNA"/>
</dbReference>
<dbReference type="KEGG" id="ngr:NAEGRDRAFT_75067"/>
<accession>D2W128</accession>
<proteinExistence type="predicted"/>
<organism evidence="3">
    <name type="scientific">Naegleria gruberi</name>
    <name type="common">Amoeba</name>
    <dbReference type="NCBI Taxonomy" id="5762"/>
    <lineage>
        <taxon>Eukaryota</taxon>
        <taxon>Discoba</taxon>
        <taxon>Heterolobosea</taxon>
        <taxon>Tetramitia</taxon>
        <taxon>Eutetramitia</taxon>
        <taxon>Vahlkampfiidae</taxon>
        <taxon>Naegleria</taxon>
    </lineage>
</organism>
<evidence type="ECO:0000313" key="3">
    <source>
        <dbReference type="Proteomes" id="UP000006671"/>
    </source>
</evidence>
<feature type="domain" description="DUF4116" evidence="1">
    <location>
        <begin position="149"/>
        <end position="184"/>
    </location>
</feature>
<name>D2W128_NAEGR</name>
<dbReference type="Pfam" id="PF13475">
    <property type="entry name" value="DUF4116"/>
    <property type="match status" value="3"/>
</dbReference>
<dbReference type="GeneID" id="8853670"/>
<evidence type="ECO:0000259" key="1">
    <source>
        <dbReference type="Pfam" id="PF13475"/>
    </source>
</evidence>
<protein>
    <submittedName>
        <fullName evidence="2">Predicted protein</fullName>
    </submittedName>
</protein>
<feature type="domain" description="DUF4116" evidence="1">
    <location>
        <begin position="254"/>
        <end position="301"/>
    </location>
</feature>
<gene>
    <name evidence="2" type="ORF">NAEGRDRAFT_75067</name>
</gene>
<dbReference type="InterPro" id="IPR025197">
    <property type="entry name" value="DUF4116"/>
</dbReference>